<evidence type="ECO:0000256" key="3">
    <source>
        <dbReference type="ARBA" id="ARBA00022723"/>
    </source>
</evidence>
<dbReference type="InterPro" id="IPR005000">
    <property type="entry name" value="Aldolase/citrate-lyase_domain"/>
</dbReference>
<name>A0A0F5FX43_9HYPH</name>
<dbReference type="RefSeq" id="WP_046107156.1">
    <property type="nucleotide sequence ID" value="NZ_JZEX01000046.1"/>
</dbReference>
<dbReference type="PANTHER" id="PTHR32308">
    <property type="entry name" value="LYASE BETA SUBUNIT, PUTATIVE (AFU_ORTHOLOGUE AFUA_4G13030)-RELATED"/>
    <property type="match status" value="1"/>
</dbReference>
<dbReference type="GO" id="GO:0006107">
    <property type="term" value="P:oxaloacetate metabolic process"/>
    <property type="evidence" value="ECO:0007669"/>
    <property type="project" value="TreeGrafter"/>
</dbReference>
<dbReference type="Pfam" id="PF03328">
    <property type="entry name" value="HpcH_HpaI"/>
    <property type="match status" value="1"/>
</dbReference>
<proteinExistence type="inferred from homology"/>
<accession>A0A0F5FX43</accession>
<reference evidence="8 9" key="1">
    <citation type="submission" date="2015-03" db="EMBL/GenBank/DDBJ databases">
        <authorList>
            <person name="Hassan Y.I."/>
            <person name="Lepp D."/>
            <person name="Li X.-Z."/>
            <person name="Zhou T."/>
        </authorList>
    </citation>
    <scope>NUCLEOTIDE SEQUENCE [LARGE SCALE GENOMIC DNA]</scope>
    <source>
        <strain evidence="8 9">BD-c194</strain>
    </source>
</reference>
<evidence type="ECO:0000259" key="7">
    <source>
        <dbReference type="Pfam" id="PF03328"/>
    </source>
</evidence>
<keyword evidence="3 6" id="KW-0479">Metal-binding</keyword>
<dbReference type="InterPro" id="IPR015813">
    <property type="entry name" value="Pyrv/PenolPyrv_kinase-like_dom"/>
</dbReference>
<dbReference type="OrthoDB" id="9800547at2"/>
<evidence type="ECO:0000313" key="9">
    <source>
        <dbReference type="Proteomes" id="UP000033632"/>
    </source>
</evidence>
<evidence type="ECO:0000256" key="5">
    <source>
        <dbReference type="PIRSR" id="PIRSR015582-1"/>
    </source>
</evidence>
<keyword evidence="9" id="KW-1185">Reference proteome</keyword>
<dbReference type="STRING" id="443610.VE25_03250"/>
<protein>
    <submittedName>
        <fullName evidence="8">Citrate lyase</fullName>
    </submittedName>
</protein>
<dbReference type="InterPro" id="IPR040442">
    <property type="entry name" value="Pyrv_kinase-like_dom_sf"/>
</dbReference>
<dbReference type="Proteomes" id="UP000033632">
    <property type="component" value="Unassembled WGS sequence"/>
</dbReference>
<dbReference type="GO" id="GO:0000287">
    <property type="term" value="F:magnesium ion binding"/>
    <property type="evidence" value="ECO:0007669"/>
    <property type="project" value="TreeGrafter"/>
</dbReference>
<sequence>MMRSLLYVPASSERFIAKAHERGADAVILDLEDAVAPADKGAARAALAEAVPSVRRSGVRVFVRVNNHADLLAEDATAAVRAGADGVVLPKTESPNDLADLAMILERAEGTGRPATRVIALIESPGAVLDARVIARGPRLMGMMGGGEDLALAMDAQPSPEVLRLPKLLVHYAAKAEGLLSFGLLRSVADYADHEAIRAAAVEARTFGFDGATCVHPAIVPLLNAAFSPSPAELDWARRVVEAARTEQGAFAVDGRMVDAPVIQRARRLLEQARDYSPPP</sequence>
<feature type="binding site" evidence="6">
    <location>
        <position position="123"/>
    </location>
    <ligand>
        <name>Mg(2+)</name>
        <dbReference type="ChEBI" id="CHEBI:18420"/>
    </ligand>
</feature>
<dbReference type="PIRSF" id="PIRSF015582">
    <property type="entry name" value="Cit_lyase_B"/>
    <property type="match status" value="1"/>
</dbReference>
<dbReference type="GO" id="GO:0016829">
    <property type="term" value="F:lyase activity"/>
    <property type="evidence" value="ECO:0007669"/>
    <property type="project" value="UniProtKB-KW"/>
</dbReference>
<evidence type="ECO:0000256" key="1">
    <source>
        <dbReference type="ARBA" id="ARBA00001946"/>
    </source>
</evidence>
<evidence type="ECO:0000256" key="2">
    <source>
        <dbReference type="ARBA" id="ARBA00005568"/>
    </source>
</evidence>
<dbReference type="SUPFAM" id="SSF51621">
    <property type="entry name" value="Phosphoenolpyruvate/pyruvate domain"/>
    <property type="match status" value="1"/>
</dbReference>
<feature type="binding site" evidence="5">
    <location>
        <position position="64"/>
    </location>
    <ligand>
        <name>substrate</name>
    </ligand>
</feature>
<organism evidence="8 9">
    <name type="scientific">Devosia geojensis</name>
    <dbReference type="NCBI Taxonomy" id="443610"/>
    <lineage>
        <taxon>Bacteria</taxon>
        <taxon>Pseudomonadati</taxon>
        <taxon>Pseudomonadota</taxon>
        <taxon>Alphaproteobacteria</taxon>
        <taxon>Hyphomicrobiales</taxon>
        <taxon>Devosiaceae</taxon>
        <taxon>Devosia</taxon>
    </lineage>
</organism>
<gene>
    <name evidence="8" type="ORF">VE25_03250</name>
</gene>
<dbReference type="AlphaFoldDB" id="A0A0F5FX43"/>
<feature type="domain" description="HpcH/HpaI aldolase/citrate lyase" evidence="7">
    <location>
        <begin position="3"/>
        <end position="217"/>
    </location>
</feature>
<feature type="binding site" evidence="5">
    <location>
        <position position="123"/>
    </location>
    <ligand>
        <name>substrate</name>
    </ligand>
</feature>
<comment type="cofactor">
    <cofactor evidence="1">
        <name>Mg(2+)</name>
        <dbReference type="ChEBI" id="CHEBI:18420"/>
    </cofactor>
</comment>
<evidence type="ECO:0000256" key="6">
    <source>
        <dbReference type="PIRSR" id="PIRSR015582-2"/>
    </source>
</evidence>
<evidence type="ECO:0000313" key="8">
    <source>
        <dbReference type="EMBL" id="KKB13115.1"/>
    </source>
</evidence>
<dbReference type="PANTHER" id="PTHR32308:SF10">
    <property type="entry name" value="CITRATE LYASE SUBUNIT BETA"/>
    <property type="match status" value="1"/>
</dbReference>
<dbReference type="PATRIC" id="fig|443610.3.peg.3129"/>
<keyword evidence="8" id="KW-0456">Lyase</keyword>
<evidence type="ECO:0000256" key="4">
    <source>
        <dbReference type="ARBA" id="ARBA00022842"/>
    </source>
</evidence>
<comment type="caution">
    <text evidence="8">The sequence shown here is derived from an EMBL/GenBank/DDBJ whole genome shotgun (WGS) entry which is preliminary data.</text>
</comment>
<dbReference type="Gene3D" id="3.20.20.60">
    <property type="entry name" value="Phosphoenolpyruvate-binding domains"/>
    <property type="match status" value="1"/>
</dbReference>
<comment type="similarity">
    <text evidence="2">Belongs to the HpcH/HpaI aldolase family.</text>
</comment>
<keyword evidence="4 6" id="KW-0460">Magnesium</keyword>
<dbReference type="EMBL" id="JZEX01000046">
    <property type="protein sequence ID" value="KKB13115.1"/>
    <property type="molecule type" value="Genomic_DNA"/>
</dbReference>
<dbReference type="InterPro" id="IPR011206">
    <property type="entry name" value="Citrate_lyase_beta/mcl1/mcl2"/>
</dbReference>
<feature type="binding site" evidence="6">
    <location>
        <position position="149"/>
    </location>
    <ligand>
        <name>Mg(2+)</name>
        <dbReference type="ChEBI" id="CHEBI:18420"/>
    </ligand>
</feature>